<dbReference type="InterPro" id="IPR043519">
    <property type="entry name" value="NT_sf"/>
</dbReference>
<accession>A0A094Q8G6</accession>
<evidence type="ECO:0000259" key="7">
    <source>
        <dbReference type="PROSITE" id="PS51671"/>
    </source>
</evidence>
<name>A0A094Q8G6_9ZZZZ</name>
<feature type="domain" description="ACT" evidence="7">
    <location>
        <begin position="679"/>
        <end position="749"/>
    </location>
</feature>
<keyword evidence="2" id="KW-0548">Nucleotidyltransferase</keyword>
<dbReference type="GO" id="GO:0008773">
    <property type="term" value="F:[protein-PII] uridylyltransferase activity"/>
    <property type="evidence" value="ECO:0007669"/>
    <property type="project" value="InterPro"/>
</dbReference>
<comment type="caution">
    <text evidence="9">The sequence shown here is derived from an EMBL/GenBank/DDBJ whole genome shotgun (WGS) entry which is preliminary data.</text>
</comment>
<evidence type="ECO:0000313" key="9">
    <source>
        <dbReference type="EMBL" id="KGA20490.1"/>
    </source>
</evidence>
<dbReference type="InterPro" id="IPR003607">
    <property type="entry name" value="HD/PDEase_dom"/>
</dbReference>
<dbReference type="InterPro" id="IPR002912">
    <property type="entry name" value="ACT_dom"/>
</dbReference>
<keyword evidence="5" id="KW-0460">Magnesium</keyword>
<evidence type="ECO:0008006" key="10">
    <source>
        <dbReference type="Google" id="ProtNLM"/>
    </source>
</evidence>
<feature type="domain" description="HD" evidence="8">
    <location>
        <begin position="393"/>
        <end position="497"/>
    </location>
</feature>
<keyword evidence="4" id="KW-0378">Hydrolase</keyword>
<dbReference type="Pfam" id="PF01966">
    <property type="entry name" value="HD"/>
    <property type="match status" value="1"/>
</dbReference>
<dbReference type="Pfam" id="PF01909">
    <property type="entry name" value="NTP_transf_2"/>
    <property type="match status" value="1"/>
</dbReference>
<dbReference type="Gene3D" id="1.10.3090.10">
    <property type="entry name" value="cca-adding enzyme, domain 2"/>
    <property type="match status" value="1"/>
</dbReference>
<dbReference type="SUPFAM" id="SSF109604">
    <property type="entry name" value="HD-domain/PDEase-like"/>
    <property type="match status" value="1"/>
</dbReference>
<keyword evidence="1" id="KW-0808">Transferase</keyword>
<dbReference type="Pfam" id="PF08335">
    <property type="entry name" value="GlnD_UR_UTase"/>
    <property type="match status" value="1"/>
</dbReference>
<dbReference type="PANTHER" id="PTHR47320:SF1">
    <property type="entry name" value="BIFUNCTIONAL URIDYLYLTRANSFERASE_URIDYLYL-REMOVING ENZYME"/>
    <property type="match status" value="1"/>
</dbReference>
<dbReference type="AlphaFoldDB" id="A0A094Q8G6"/>
<dbReference type="CDD" id="cd00077">
    <property type="entry name" value="HDc"/>
    <property type="match status" value="1"/>
</dbReference>
<dbReference type="SMART" id="SM00471">
    <property type="entry name" value="HDc"/>
    <property type="match status" value="1"/>
</dbReference>
<dbReference type="HAMAP" id="MF_00277">
    <property type="entry name" value="PII_uridylyl_transf"/>
    <property type="match status" value="1"/>
</dbReference>
<dbReference type="CDD" id="cd04899">
    <property type="entry name" value="ACT_ACR-UUR-like_2"/>
    <property type="match status" value="1"/>
</dbReference>
<evidence type="ECO:0000256" key="2">
    <source>
        <dbReference type="ARBA" id="ARBA00022695"/>
    </source>
</evidence>
<dbReference type="InterPro" id="IPR010043">
    <property type="entry name" value="UTase/UR"/>
</dbReference>
<evidence type="ECO:0000256" key="6">
    <source>
        <dbReference type="ARBA" id="ARBA00023268"/>
    </source>
</evidence>
<proteinExistence type="inferred from homology"/>
<keyword evidence="3" id="KW-0677">Repeat</keyword>
<dbReference type="SUPFAM" id="SSF81301">
    <property type="entry name" value="Nucleotidyltransferase"/>
    <property type="match status" value="1"/>
</dbReference>
<dbReference type="InterPro" id="IPR006674">
    <property type="entry name" value="HD_domain"/>
</dbReference>
<evidence type="ECO:0000256" key="4">
    <source>
        <dbReference type="ARBA" id="ARBA00022801"/>
    </source>
</evidence>
<dbReference type="InterPro" id="IPR013546">
    <property type="entry name" value="PII_UdlTrfase/GS_AdlTrfase"/>
</dbReference>
<keyword evidence="6" id="KW-0511">Multifunctional enzyme</keyword>
<evidence type="ECO:0000256" key="5">
    <source>
        <dbReference type="ARBA" id="ARBA00022842"/>
    </source>
</evidence>
<sequence>MSTRERRNRADASDLSLVGLFSALGKTSQGVSLAAVGGYGRGELSPGSDLDLLFLHKGKNQSELNEIVNSVLYPLWDQGLSIDHSVRTVTESVDLARSDIRVAMGLLDIRLICGDPDPVASLQAENLALWRRDSERYLKVLKESMRIRHEKSGELAYLLEPDLKEARGGLRDINSIKCIARSDVRLPSLERIGTAESTLLKIRDSLHTLTGNSKDRLFFREQDALAQILGYADADILMADVAKSARSIDYLLGSIWHGIEHRGKDRLGRFVRKVRTTVLTPDIIISHQEVALSIDAPISSDATLSFKVAAAASQVGLPLSMETVALIAEKAPPLTTPWPRIARENFIAFIGAGPSMIPVWEGFEQEGVITSWFPEWSTVSSLPQRNLLHRHTVDRHMVETLVHASALTRKVHRPDLLLFAALFHDIGKGTQDDHSIRGASLIIPIAARVGFDAQDQETLRILVEHHLLLSATATRRDLDDPATIATVLAAIPDVATLELLHALSIADGEATGKAAWSEWKASLVAELFRRVKSAMVDNTVAQQPELTGRQSEIAAQGELSIRVEKREYDYLIDLVIPDRSGLLSLVAGVLNILRLDVRSAKTKTTHDCAVMQWVVIADPHAPEITEASVRKHITSALEDSRILADRIKERIAAYATLPKIPVPDPVVEAFSDGATDATILEIRTHDRPALLFNIGDVISACHIDIRAAIITTLGAEAIDTLYLREIGGGALDRPRVDEIVEKVKAALLK</sequence>
<dbReference type="PROSITE" id="PS51671">
    <property type="entry name" value="ACT"/>
    <property type="match status" value="2"/>
</dbReference>
<dbReference type="InterPro" id="IPR002934">
    <property type="entry name" value="Polymerase_NTP_transf_dom"/>
</dbReference>
<gene>
    <name evidence="9" type="ORF">GM50_2035</name>
</gene>
<dbReference type="CDD" id="cd05401">
    <property type="entry name" value="NT_GlnE_GlnD_like"/>
    <property type="match status" value="1"/>
</dbReference>
<evidence type="ECO:0000256" key="3">
    <source>
        <dbReference type="ARBA" id="ARBA00022737"/>
    </source>
</evidence>
<evidence type="ECO:0000256" key="1">
    <source>
        <dbReference type="ARBA" id="ARBA00022679"/>
    </source>
</evidence>
<dbReference type="EMBL" id="JNSK01000003">
    <property type="protein sequence ID" value="KGA20490.1"/>
    <property type="molecule type" value="Genomic_DNA"/>
</dbReference>
<dbReference type="SUPFAM" id="SSF81891">
    <property type="entry name" value="Poly A polymerase C-terminal region-like"/>
    <property type="match status" value="1"/>
</dbReference>
<evidence type="ECO:0000259" key="8">
    <source>
        <dbReference type="PROSITE" id="PS51831"/>
    </source>
</evidence>
<feature type="domain" description="ACT" evidence="7">
    <location>
        <begin position="571"/>
        <end position="644"/>
    </location>
</feature>
<protein>
    <recommendedName>
        <fullName evidence="10">HD domain-containing protein</fullName>
    </recommendedName>
</protein>
<dbReference type="NCBIfam" id="NF002895">
    <property type="entry name" value="PRK03381.1"/>
    <property type="match status" value="1"/>
</dbReference>
<dbReference type="PROSITE" id="PS51831">
    <property type="entry name" value="HD"/>
    <property type="match status" value="1"/>
</dbReference>
<dbReference type="GO" id="GO:0016787">
    <property type="term" value="F:hydrolase activity"/>
    <property type="evidence" value="ECO:0007669"/>
    <property type="project" value="UniProtKB-KW"/>
</dbReference>
<reference evidence="9" key="1">
    <citation type="submission" date="2014-05" db="EMBL/GenBank/DDBJ databases">
        <title>Key roles for freshwater Actinobacteria revealed by deep metagenomic sequencing.</title>
        <authorList>
            <person name="Ghai R."/>
            <person name="Mizuno C.M."/>
            <person name="Picazo A."/>
            <person name="Camacho A."/>
            <person name="Rodriguez-Valera F."/>
        </authorList>
    </citation>
    <scope>NUCLEOTIDE SEQUENCE</scope>
</reference>
<organism evidence="9">
    <name type="scientific">freshwater metagenome</name>
    <dbReference type="NCBI Taxonomy" id="449393"/>
    <lineage>
        <taxon>unclassified sequences</taxon>
        <taxon>metagenomes</taxon>
        <taxon>ecological metagenomes</taxon>
    </lineage>
</organism>
<dbReference type="PANTHER" id="PTHR47320">
    <property type="entry name" value="BIFUNCTIONAL URIDYLYLTRANSFERASE/URIDYLYL-REMOVING ENZYME"/>
    <property type="match status" value="1"/>
</dbReference>